<keyword evidence="4" id="KW-0614">Plasmid</keyword>
<dbReference type="Proteomes" id="UP000179284">
    <property type="component" value="Plasmid pNP144"/>
</dbReference>
<geneLocation type="plasmid" evidence="5">
    <name>pnp144</name>
</geneLocation>
<dbReference type="GO" id="GO:0003677">
    <property type="term" value="F:DNA binding"/>
    <property type="evidence" value="ECO:0007669"/>
    <property type="project" value="InterPro"/>
</dbReference>
<feature type="domain" description="HTH merR-type" evidence="3">
    <location>
        <begin position="100"/>
        <end position="170"/>
    </location>
</feature>
<dbReference type="KEGG" id="bhu:bhn_II011"/>
<gene>
    <name evidence="4" type="ORF">bhn_II011</name>
</gene>
<evidence type="ECO:0000313" key="4">
    <source>
        <dbReference type="EMBL" id="AOZ97810.1"/>
    </source>
</evidence>
<evidence type="ECO:0000256" key="2">
    <source>
        <dbReference type="SAM" id="MobiDB-lite"/>
    </source>
</evidence>
<reference evidence="5" key="1">
    <citation type="submission" date="2016-10" db="EMBL/GenBank/DDBJ databases">
        <title>The complete genome sequence of the rumen bacterium Butyrivibrio hungatei MB2003.</title>
        <authorList>
            <person name="Palevich N."/>
            <person name="Kelly W.J."/>
            <person name="Leahy S.C."/>
            <person name="Altermann E."/>
            <person name="Rakonjac J."/>
            <person name="Attwood G.T."/>
        </authorList>
    </citation>
    <scope>NUCLEOTIDE SEQUENCE [LARGE SCALE GENOMIC DNA]</scope>
    <source>
        <strain evidence="5">MB2003</strain>
        <plasmid evidence="5">Plasmid pnp144</plasmid>
    </source>
</reference>
<feature type="region of interest" description="Disordered" evidence="2">
    <location>
        <begin position="489"/>
        <end position="515"/>
    </location>
</feature>
<evidence type="ECO:0000259" key="3">
    <source>
        <dbReference type="Pfam" id="PF13411"/>
    </source>
</evidence>
<dbReference type="OrthoDB" id="9800334at2"/>
<dbReference type="Gene3D" id="1.10.1660.10">
    <property type="match status" value="1"/>
</dbReference>
<dbReference type="InterPro" id="IPR009061">
    <property type="entry name" value="DNA-bd_dom_put_sf"/>
</dbReference>
<proteinExistence type="predicted"/>
<organism evidence="4 5">
    <name type="scientific">Butyrivibrio hungatei</name>
    <dbReference type="NCBI Taxonomy" id="185008"/>
    <lineage>
        <taxon>Bacteria</taxon>
        <taxon>Bacillati</taxon>
        <taxon>Bacillota</taxon>
        <taxon>Clostridia</taxon>
        <taxon>Lachnospirales</taxon>
        <taxon>Lachnospiraceae</taxon>
        <taxon>Butyrivibrio</taxon>
    </lineage>
</organism>
<sequence>MNEDIINSNNENIFAGNSIFSSNKVEKTCKEATGDRRADNIDTPPSPYKDSMPATDEHTQNEYNQTSPSDSFMKDFDFFSSTGMIEEPEVIPSTESEILYSTFDIANELGITPQTIRNYTGYFKDFLNVVKNDRGIALYTTEDLETLRLIFSLKQNKKYDKEKIRIYLENDGKMPPLGGINAVKKVKKEQTSLSKDAMLKFADYIQKLFESNFNKLESTFTAKVENVGSLINGMDATIKEQADIIEKQRAELEKQRDLINGVKSMAKQSKDTIEQIKQTQDDNAGKTDEALKNTESAMLKAISNITIPEFNLPEIDLESVKEDIKKDIDSKTRSTANELKDTLNKQQQTIGSLDAKLCKIEKNTDTKDTQNEAKDSINRVKDQLSSKIDKTNNELTKAFKKDNEELLKKIDKKLENINASSAQESELVNLQEYEHLKHELDNVSEKLEIAQTIISKLEEENSMLSTKLSLSTELISRLNPPADDYVETAEPTQNMAQKKKSQNYEYENYNEEPEEDLEIGEFADMFDLLDENEPSLIR</sequence>
<feature type="coiled-coil region" evidence="1">
    <location>
        <begin position="336"/>
        <end position="467"/>
    </location>
</feature>
<dbReference type="EMBL" id="CP017832">
    <property type="protein sequence ID" value="AOZ97810.1"/>
    <property type="molecule type" value="Genomic_DNA"/>
</dbReference>
<dbReference type="GO" id="GO:0006355">
    <property type="term" value="P:regulation of DNA-templated transcription"/>
    <property type="evidence" value="ECO:0007669"/>
    <property type="project" value="InterPro"/>
</dbReference>
<name>A0A1D9P5G5_9FIRM</name>
<feature type="compositionally biased region" description="Basic and acidic residues" evidence="2">
    <location>
        <begin position="28"/>
        <end position="40"/>
    </location>
</feature>
<dbReference type="InterPro" id="IPR000551">
    <property type="entry name" value="MerR-type_HTH_dom"/>
</dbReference>
<feature type="region of interest" description="Disordered" evidence="2">
    <location>
        <begin position="28"/>
        <end position="69"/>
    </location>
</feature>
<dbReference type="RefSeq" id="WP_071177570.1">
    <property type="nucleotide sequence ID" value="NZ_CP017832.1"/>
</dbReference>
<evidence type="ECO:0000256" key="1">
    <source>
        <dbReference type="SAM" id="Coils"/>
    </source>
</evidence>
<dbReference type="Pfam" id="PF13411">
    <property type="entry name" value="MerR_1"/>
    <property type="match status" value="1"/>
</dbReference>
<keyword evidence="5" id="KW-1185">Reference proteome</keyword>
<feature type="coiled-coil region" evidence="1">
    <location>
        <begin position="235"/>
        <end position="265"/>
    </location>
</feature>
<protein>
    <recommendedName>
        <fullName evidence="3">HTH merR-type domain-containing protein</fullName>
    </recommendedName>
</protein>
<evidence type="ECO:0000313" key="5">
    <source>
        <dbReference type="Proteomes" id="UP000179284"/>
    </source>
</evidence>
<accession>A0A1D9P5G5</accession>
<dbReference type="AlphaFoldDB" id="A0A1D9P5G5"/>
<keyword evidence="1" id="KW-0175">Coiled coil</keyword>
<dbReference type="SUPFAM" id="SSF46955">
    <property type="entry name" value="Putative DNA-binding domain"/>
    <property type="match status" value="1"/>
</dbReference>